<keyword evidence="5 18" id="KW-0479">Metal-binding</keyword>
<dbReference type="InterPro" id="IPR047127">
    <property type="entry name" value="MutT-like"/>
</dbReference>
<dbReference type="RefSeq" id="WP_024496470.1">
    <property type="nucleotide sequence ID" value="NZ_AWGA01000066.1"/>
</dbReference>
<dbReference type="GO" id="GO:0006260">
    <property type="term" value="P:DNA replication"/>
    <property type="evidence" value="ECO:0007669"/>
    <property type="project" value="UniProtKB-KW"/>
</dbReference>
<dbReference type="InterPro" id="IPR000086">
    <property type="entry name" value="NUDIX_hydrolase_dom"/>
</dbReference>
<gene>
    <name evidence="20" type="primary">mutT</name>
    <name evidence="20" type="ORF">O970_07335</name>
</gene>
<evidence type="ECO:0000313" key="21">
    <source>
        <dbReference type="Proteomes" id="UP000506160"/>
    </source>
</evidence>
<keyword evidence="9" id="KW-0234">DNA repair</keyword>
<dbReference type="Pfam" id="PF14815">
    <property type="entry name" value="NUDIX_4"/>
    <property type="match status" value="1"/>
</dbReference>
<evidence type="ECO:0000259" key="19">
    <source>
        <dbReference type="PROSITE" id="PS51462"/>
    </source>
</evidence>
<dbReference type="GO" id="GO:0044716">
    <property type="term" value="F:8-oxo-GDP phosphatase activity"/>
    <property type="evidence" value="ECO:0007669"/>
    <property type="project" value="TreeGrafter"/>
</dbReference>
<comment type="catalytic activity">
    <reaction evidence="11">
        <text>8-oxo-GTP + H2O = 8-oxo-GMP + diphosphate + H(+)</text>
        <dbReference type="Rhea" id="RHEA:67616"/>
        <dbReference type="ChEBI" id="CHEBI:15377"/>
        <dbReference type="ChEBI" id="CHEBI:15378"/>
        <dbReference type="ChEBI" id="CHEBI:33019"/>
        <dbReference type="ChEBI" id="CHEBI:143553"/>
        <dbReference type="ChEBI" id="CHEBI:145694"/>
    </reaction>
</comment>
<evidence type="ECO:0000256" key="14">
    <source>
        <dbReference type="ARBA" id="ARBA00041592"/>
    </source>
</evidence>
<dbReference type="CDD" id="cd03425">
    <property type="entry name" value="NUDIX_MutT_NudA_like"/>
    <property type="match status" value="1"/>
</dbReference>
<dbReference type="PROSITE" id="PS51462">
    <property type="entry name" value="NUDIX"/>
    <property type="match status" value="1"/>
</dbReference>
<evidence type="ECO:0000256" key="5">
    <source>
        <dbReference type="ARBA" id="ARBA00022723"/>
    </source>
</evidence>
<evidence type="ECO:0000256" key="10">
    <source>
        <dbReference type="ARBA" id="ARBA00035861"/>
    </source>
</evidence>
<reference evidence="20 21" key="1">
    <citation type="journal article" date="2014" name="Appl. Environ. Microbiol.">
        <title>Genomic features of a bumble bee symbiont reflect its host environment.</title>
        <authorList>
            <person name="Martinson V.G."/>
            <person name="Magoc T."/>
            <person name="Koch H."/>
            <person name="Salzberg S.L."/>
            <person name="Moran N.A."/>
        </authorList>
    </citation>
    <scope>NUCLEOTIDE SEQUENCE [LARGE SCALE GENOMIC DNA]</scope>
    <source>
        <strain evidence="20 21">Bimp</strain>
    </source>
</reference>
<keyword evidence="6" id="KW-0227">DNA damage</keyword>
<comment type="similarity">
    <text evidence="2">Belongs to the Nudix hydrolase family.</text>
</comment>
<evidence type="ECO:0000256" key="6">
    <source>
        <dbReference type="ARBA" id="ARBA00022763"/>
    </source>
</evidence>
<evidence type="ECO:0000256" key="18">
    <source>
        <dbReference type="PIRSR" id="PIRSR603561-2"/>
    </source>
</evidence>
<dbReference type="GO" id="GO:0008413">
    <property type="term" value="F:8-oxo-7,8-dihydroguanosine triphosphate pyrophosphatase activity"/>
    <property type="evidence" value="ECO:0007669"/>
    <property type="project" value="InterPro"/>
</dbReference>
<dbReference type="Gene3D" id="3.90.79.10">
    <property type="entry name" value="Nucleoside Triphosphate Pyrophosphohydrolase"/>
    <property type="match status" value="1"/>
</dbReference>
<comment type="catalytic activity">
    <reaction evidence="10">
        <text>8-oxo-dGTP + H2O = 8-oxo-dGMP + diphosphate + H(+)</text>
        <dbReference type="Rhea" id="RHEA:31575"/>
        <dbReference type="ChEBI" id="CHEBI:15377"/>
        <dbReference type="ChEBI" id="CHEBI:15378"/>
        <dbReference type="ChEBI" id="CHEBI:33019"/>
        <dbReference type="ChEBI" id="CHEBI:63224"/>
        <dbReference type="ChEBI" id="CHEBI:77896"/>
        <dbReference type="EC" id="3.6.1.55"/>
    </reaction>
</comment>
<evidence type="ECO:0000256" key="3">
    <source>
        <dbReference type="ARBA" id="ARBA00022457"/>
    </source>
</evidence>
<dbReference type="GO" id="GO:0044715">
    <property type="term" value="F:8-oxo-dGDP phosphatase activity"/>
    <property type="evidence" value="ECO:0007669"/>
    <property type="project" value="TreeGrafter"/>
</dbReference>
<dbReference type="Proteomes" id="UP000506160">
    <property type="component" value="Unassembled WGS sequence"/>
</dbReference>
<dbReference type="PRINTS" id="PR00502">
    <property type="entry name" value="NUDIXFAMILY"/>
</dbReference>
<dbReference type="PRINTS" id="PR01401">
    <property type="entry name" value="MUTATORMUTT"/>
</dbReference>
<dbReference type="GO" id="GO:0006281">
    <property type="term" value="P:DNA repair"/>
    <property type="evidence" value="ECO:0007669"/>
    <property type="project" value="UniProtKB-KW"/>
</dbReference>
<feature type="binding site" evidence="17">
    <location>
        <position position="31"/>
    </location>
    <ligand>
        <name>8-oxo-dGTP</name>
        <dbReference type="ChEBI" id="CHEBI:77896"/>
    </ligand>
</feature>
<evidence type="ECO:0000256" key="1">
    <source>
        <dbReference type="ARBA" id="ARBA00001946"/>
    </source>
</evidence>
<comment type="cofactor">
    <cofactor evidence="1 18">
        <name>Mg(2+)</name>
        <dbReference type="ChEBI" id="CHEBI:18420"/>
    </cofactor>
</comment>
<feature type="binding site" evidence="17">
    <location>
        <position position="122"/>
    </location>
    <ligand>
        <name>8-oxo-dGTP</name>
        <dbReference type="ChEBI" id="CHEBI:77896"/>
    </ligand>
</feature>
<protein>
    <recommendedName>
        <fullName evidence="13">8-oxo-dGTP diphosphatase</fullName>
        <ecNumber evidence="12">3.6.1.55</ecNumber>
    </recommendedName>
    <alternativeName>
        <fullName evidence="16">7,8-dihydro-8-oxoguanine-triphosphatase</fullName>
    </alternativeName>
    <alternativeName>
        <fullName evidence="15">Mutator protein MutT</fullName>
    </alternativeName>
    <alternativeName>
        <fullName evidence="14">dGTP pyrophosphohydrolase</fullName>
    </alternativeName>
</protein>
<dbReference type="EC" id="3.6.1.55" evidence="12"/>
<evidence type="ECO:0000256" key="12">
    <source>
        <dbReference type="ARBA" id="ARBA00038905"/>
    </source>
</evidence>
<evidence type="ECO:0000256" key="16">
    <source>
        <dbReference type="ARBA" id="ARBA00042798"/>
    </source>
</evidence>
<dbReference type="EMBL" id="AWGA01000066">
    <property type="protein sequence ID" value="TEA26761.1"/>
    <property type="molecule type" value="Genomic_DNA"/>
</dbReference>
<dbReference type="NCBIfam" id="TIGR00586">
    <property type="entry name" value="mutt"/>
    <property type="match status" value="1"/>
</dbReference>
<dbReference type="FunFam" id="3.90.79.10:FF:000014">
    <property type="entry name" value="8-oxo-dGTP diphosphatase MutT"/>
    <property type="match status" value="1"/>
</dbReference>
<evidence type="ECO:0000256" key="2">
    <source>
        <dbReference type="ARBA" id="ARBA00005582"/>
    </source>
</evidence>
<proteinExistence type="inferred from homology"/>
<dbReference type="GO" id="GO:0035539">
    <property type="term" value="F:8-oxo-7,8-dihydrodeoxyguanosine triphosphate pyrophosphatase activity"/>
    <property type="evidence" value="ECO:0007669"/>
    <property type="project" value="UniProtKB-EC"/>
</dbReference>
<feature type="binding site" evidence="18">
    <location>
        <position position="40"/>
    </location>
    <ligand>
        <name>Mg(2+)</name>
        <dbReference type="ChEBI" id="CHEBI:18420"/>
    </ligand>
</feature>
<evidence type="ECO:0000256" key="17">
    <source>
        <dbReference type="PIRSR" id="PIRSR603561-1"/>
    </source>
</evidence>
<name>A0AB94IBH9_9GAMM</name>
<evidence type="ECO:0000256" key="9">
    <source>
        <dbReference type="ARBA" id="ARBA00023204"/>
    </source>
</evidence>
<dbReference type="NCBIfam" id="NF008044">
    <property type="entry name" value="PRK10776.1"/>
    <property type="match status" value="1"/>
</dbReference>
<dbReference type="PANTHER" id="PTHR47707">
    <property type="entry name" value="8-OXO-DGTP DIPHOSPHATASE"/>
    <property type="match status" value="1"/>
</dbReference>
<evidence type="ECO:0000256" key="11">
    <source>
        <dbReference type="ARBA" id="ARBA00036904"/>
    </source>
</evidence>
<feature type="binding site" evidence="17">
    <location>
        <position position="26"/>
    </location>
    <ligand>
        <name>8-oxo-dGTP</name>
        <dbReference type="ChEBI" id="CHEBI:77896"/>
    </ligand>
</feature>
<feature type="domain" description="Nudix hydrolase" evidence="19">
    <location>
        <begin position="4"/>
        <end position="133"/>
    </location>
</feature>
<dbReference type="InterPro" id="IPR029119">
    <property type="entry name" value="MutY_C"/>
</dbReference>
<comment type="caution">
    <text evidence="20">The sequence shown here is derived from an EMBL/GenBank/DDBJ whole genome shotgun (WGS) entry which is preliminary data.</text>
</comment>
<evidence type="ECO:0000256" key="7">
    <source>
        <dbReference type="ARBA" id="ARBA00022801"/>
    </source>
</evidence>
<sequence>MKTKNHVEIAVGIICSQDSQIFITQRGEHSHLAGFWEFPGGKVEPNETIEQTLHRELAEEIDIHVIEARFLETINYSYGDRDITIHAYLVESWDGEPFAKEGQNSRWIDIEDLNADEFPDANRHLIEMLKNLDKAL</sequence>
<evidence type="ECO:0000256" key="15">
    <source>
        <dbReference type="ARBA" id="ARBA00041979"/>
    </source>
</evidence>
<keyword evidence="7 20" id="KW-0378">Hydrolase</keyword>
<organism evidence="20 21">
    <name type="scientific">Candidatus Schmidhempelia bombi str. Bimp</name>
    <dbReference type="NCBI Taxonomy" id="1387197"/>
    <lineage>
        <taxon>Bacteria</taxon>
        <taxon>Pseudomonadati</taxon>
        <taxon>Pseudomonadota</taxon>
        <taxon>Gammaproteobacteria</taxon>
        <taxon>Orbales</taxon>
        <taxon>Orbaceae</taxon>
        <taxon>Candidatus Schmidhempelia</taxon>
    </lineage>
</organism>
<dbReference type="InterPro" id="IPR020476">
    <property type="entry name" value="Nudix_hydrolase"/>
</dbReference>
<keyword evidence="21" id="KW-1185">Reference proteome</keyword>
<evidence type="ECO:0000256" key="13">
    <source>
        <dbReference type="ARBA" id="ARBA00040794"/>
    </source>
</evidence>
<dbReference type="SUPFAM" id="SSF55811">
    <property type="entry name" value="Nudix"/>
    <property type="match status" value="1"/>
</dbReference>
<dbReference type="PANTHER" id="PTHR47707:SF1">
    <property type="entry name" value="NUDIX HYDROLASE FAMILY PROTEIN"/>
    <property type="match status" value="1"/>
</dbReference>
<evidence type="ECO:0000256" key="8">
    <source>
        <dbReference type="ARBA" id="ARBA00022842"/>
    </source>
</evidence>
<feature type="binding site" evidence="18">
    <location>
        <position position="60"/>
    </location>
    <ligand>
        <name>Mg(2+)</name>
        <dbReference type="ChEBI" id="CHEBI:18420"/>
    </ligand>
</feature>
<evidence type="ECO:0000256" key="4">
    <source>
        <dbReference type="ARBA" id="ARBA00022705"/>
    </source>
</evidence>
<dbReference type="InterPro" id="IPR015797">
    <property type="entry name" value="NUDIX_hydrolase-like_dom_sf"/>
</dbReference>
<keyword evidence="4" id="KW-0235">DNA replication</keyword>
<dbReference type="PROSITE" id="PS00893">
    <property type="entry name" value="NUDIX_BOX"/>
    <property type="match status" value="1"/>
</dbReference>
<dbReference type="InterPro" id="IPR003561">
    <property type="entry name" value="Mutator_MutT"/>
</dbReference>
<dbReference type="GO" id="GO:0046872">
    <property type="term" value="F:metal ion binding"/>
    <property type="evidence" value="ECO:0007669"/>
    <property type="project" value="UniProtKB-KW"/>
</dbReference>
<keyword evidence="3" id="KW-0515">Mutator protein</keyword>
<dbReference type="InterPro" id="IPR020084">
    <property type="entry name" value="NUDIX_hydrolase_CS"/>
</dbReference>
<keyword evidence="8 18" id="KW-0460">Magnesium</keyword>
<dbReference type="AlphaFoldDB" id="A0AB94IBH9"/>
<feature type="binding site" evidence="17">
    <location>
        <begin position="37"/>
        <end position="40"/>
    </location>
    <ligand>
        <name>8-oxo-dGTP</name>
        <dbReference type="ChEBI" id="CHEBI:77896"/>
    </ligand>
</feature>
<accession>A0AB94IBH9</accession>
<evidence type="ECO:0000313" key="20">
    <source>
        <dbReference type="EMBL" id="TEA26761.1"/>
    </source>
</evidence>